<dbReference type="AlphaFoldDB" id="A0A814A0B7"/>
<evidence type="ECO:0000313" key="1">
    <source>
        <dbReference type="EMBL" id="CAF0906683.1"/>
    </source>
</evidence>
<organism evidence="1 2">
    <name type="scientific">Brachionus calyciflorus</name>
    <dbReference type="NCBI Taxonomy" id="104777"/>
    <lineage>
        <taxon>Eukaryota</taxon>
        <taxon>Metazoa</taxon>
        <taxon>Spiralia</taxon>
        <taxon>Gnathifera</taxon>
        <taxon>Rotifera</taxon>
        <taxon>Eurotatoria</taxon>
        <taxon>Monogononta</taxon>
        <taxon>Pseudotrocha</taxon>
        <taxon>Ploima</taxon>
        <taxon>Brachionidae</taxon>
        <taxon>Brachionus</taxon>
    </lineage>
</organism>
<reference evidence="1" key="1">
    <citation type="submission" date="2021-02" db="EMBL/GenBank/DDBJ databases">
        <authorList>
            <person name="Nowell W R."/>
        </authorList>
    </citation>
    <scope>NUCLEOTIDE SEQUENCE</scope>
    <source>
        <strain evidence="1">Ploen Becks lab</strain>
    </source>
</reference>
<name>A0A814A0B7_9BILA</name>
<dbReference type="OrthoDB" id="17307at2759"/>
<accession>A0A814A0B7</accession>
<protein>
    <submittedName>
        <fullName evidence="1">Uncharacterized protein</fullName>
    </submittedName>
</protein>
<dbReference type="Proteomes" id="UP000663879">
    <property type="component" value="Unassembled WGS sequence"/>
</dbReference>
<dbReference type="EMBL" id="CAJNOC010002012">
    <property type="protein sequence ID" value="CAF0906683.1"/>
    <property type="molecule type" value="Genomic_DNA"/>
</dbReference>
<sequence length="92" mass="10710">MSLERKLLIVVLNTNPIWWGLQNSGLIPNAQTNPKIPLQDNLKEYLYPSKPKKVEKNSSPWDKYEQISDMYEIIRDNLKKLLNEQLSILNSG</sequence>
<keyword evidence="2" id="KW-1185">Reference proteome</keyword>
<comment type="caution">
    <text evidence="1">The sequence shown here is derived from an EMBL/GenBank/DDBJ whole genome shotgun (WGS) entry which is preliminary data.</text>
</comment>
<proteinExistence type="predicted"/>
<evidence type="ECO:0000313" key="2">
    <source>
        <dbReference type="Proteomes" id="UP000663879"/>
    </source>
</evidence>
<gene>
    <name evidence="1" type="ORF">OXX778_LOCUS11681</name>
</gene>